<keyword evidence="2" id="KW-0805">Transcription regulation</keyword>
<sequence>MPKIVDHDARRREIVRATWRLVARKGIRATTMREIAREAGFANGALSPYFANKDAIVMAAFTHVFETADGRIEVSTRDRRGLDALRRAIFEVLPLDEERRLEARIVVPFWEEALTDGAKRDLHATTGSAWRSRFATHLREAVVDGDLDATLDVNAAADVLFVFAMGTQTQVVLEPERYSAERLEALVDAFVDRLRTER</sequence>
<evidence type="ECO:0000256" key="1">
    <source>
        <dbReference type="ARBA" id="ARBA00022491"/>
    </source>
</evidence>
<keyword evidence="1" id="KW-0678">Repressor</keyword>
<evidence type="ECO:0000256" key="4">
    <source>
        <dbReference type="ARBA" id="ARBA00023163"/>
    </source>
</evidence>
<keyword evidence="3 5" id="KW-0238">DNA-binding</keyword>
<organism evidence="7 8">
    <name type="scientific">Pseudoclavibacter chungangensis</name>
    <dbReference type="NCBI Taxonomy" id="587635"/>
    <lineage>
        <taxon>Bacteria</taxon>
        <taxon>Bacillati</taxon>
        <taxon>Actinomycetota</taxon>
        <taxon>Actinomycetes</taxon>
        <taxon>Micrococcales</taxon>
        <taxon>Microbacteriaceae</taxon>
        <taxon>Pseudoclavibacter</taxon>
    </lineage>
</organism>
<protein>
    <submittedName>
        <fullName evidence="7">TetR/AcrR family transcriptional regulator</fullName>
    </submittedName>
</protein>
<dbReference type="OrthoDB" id="9816296at2"/>
<dbReference type="InterPro" id="IPR001647">
    <property type="entry name" value="HTH_TetR"/>
</dbReference>
<keyword evidence="4" id="KW-0804">Transcription</keyword>
<feature type="DNA-binding region" description="H-T-H motif" evidence="5">
    <location>
        <begin position="31"/>
        <end position="50"/>
    </location>
</feature>
<keyword evidence="8" id="KW-1185">Reference proteome</keyword>
<evidence type="ECO:0000259" key="6">
    <source>
        <dbReference type="PROSITE" id="PS50977"/>
    </source>
</evidence>
<name>A0A7J5BQP2_9MICO</name>
<dbReference type="InterPro" id="IPR009057">
    <property type="entry name" value="Homeodomain-like_sf"/>
</dbReference>
<dbReference type="GO" id="GO:0000976">
    <property type="term" value="F:transcription cis-regulatory region binding"/>
    <property type="evidence" value="ECO:0007669"/>
    <property type="project" value="TreeGrafter"/>
</dbReference>
<dbReference type="InterPro" id="IPR050109">
    <property type="entry name" value="HTH-type_TetR-like_transc_reg"/>
</dbReference>
<dbReference type="Proteomes" id="UP000467240">
    <property type="component" value="Unassembled WGS sequence"/>
</dbReference>
<dbReference type="RefSeq" id="WP_158040845.1">
    <property type="nucleotide sequence ID" value="NZ_JACCFV010000001.1"/>
</dbReference>
<dbReference type="Pfam" id="PF00440">
    <property type="entry name" value="TetR_N"/>
    <property type="match status" value="1"/>
</dbReference>
<evidence type="ECO:0000256" key="3">
    <source>
        <dbReference type="ARBA" id="ARBA00023125"/>
    </source>
</evidence>
<dbReference type="PANTHER" id="PTHR30055:SF234">
    <property type="entry name" value="HTH-TYPE TRANSCRIPTIONAL REGULATOR BETI"/>
    <property type="match status" value="1"/>
</dbReference>
<gene>
    <name evidence="7" type="ORF">F8O01_10645</name>
</gene>
<dbReference type="PRINTS" id="PR00455">
    <property type="entry name" value="HTHTETR"/>
</dbReference>
<reference evidence="7 8" key="1">
    <citation type="submission" date="2019-09" db="EMBL/GenBank/DDBJ databases">
        <title>Phylogeny of genus Pseudoclavibacter and closely related genus.</title>
        <authorList>
            <person name="Li Y."/>
        </authorList>
    </citation>
    <scope>NUCLEOTIDE SEQUENCE [LARGE SCALE GENOMIC DNA]</scope>
    <source>
        <strain evidence="7 8">DSM 23821</strain>
    </source>
</reference>
<dbReference type="PANTHER" id="PTHR30055">
    <property type="entry name" value="HTH-TYPE TRANSCRIPTIONAL REGULATOR RUTR"/>
    <property type="match status" value="1"/>
</dbReference>
<dbReference type="InterPro" id="IPR039538">
    <property type="entry name" value="BetI_C"/>
</dbReference>
<dbReference type="Pfam" id="PF13977">
    <property type="entry name" value="TetR_C_6"/>
    <property type="match status" value="1"/>
</dbReference>
<evidence type="ECO:0000256" key="5">
    <source>
        <dbReference type="PROSITE-ProRule" id="PRU00335"/>
    </source>
</evidence>
<dbReference type="PROSITE" id="PS50977">
    <property type="entry name" value="HTH_TETR_2"/>
    <property type="match status" value="1"/>
</dbReference>
<dbReference type="SUPFAM" id="SSF48498">
    <property type="entry name" value="Tetracyclin repressor-like, C-terminal domain"/>
    <property type="match status" value="1"/>
</dbReference>
<dbReference type="EMBL" id="WBJZ01000012">
    <property type="protein sequence ID" value="KAB1656319.1"/>
    <property type="molecule type" value="Genomic_DNA"/>
</dbReference>
<proteinExistence type="predicted"/>
<feature type="domain" description="HTH tetR-type" evidence="6">
    <location>
        <begin position="8"/>
        <end position="68"/>
    </location>
</feature>
<evidence type="ECO:0000313" key="8">
    <source>
        <dbReference type="Proteomes" id="UP000467240"/>
    </source>
</evidence>
<dbReference type="InterPro" id="IPR036271">
    <property type="entry name" value="Tet_transcr_reg_TetR-rel_C_sf"/>
</dbReference>
<dbReference type="GO" id="GO:0003700">
    <property type="term" value="F:DNA-binding transcription factor activity"/>
    <property type="evidence" value="ECO:0007669"/>
    <property type="project" value="TreeGrafter"/>
</dbReference>
<dbReference type="SUPFAM" id="SSF46689">
    <property type="entry name" value="Homeodomain-like"/>
    <property type="match status" value="1"/>
</dbReference>
<accession>A0A7J5BQP2</accession>
<evidence type="ECO:0000313" key="7">
    <source>
        <dbReference type="EMBL" id="KAB1656319.1"/>
    </source>
</evidence>
<dbReference type="Gene3D" id="1.10.357.10">
    <property type="entry name" value="Tetracycline Repressor, domain 2"/>
    <property type="match status" value="1"/>
</dbReference>
<dbReference type="AlphaFoldDB" id="A0A7J5BQP2"/>
<evidence type="ECO:0000256" key="2">
    <source>
        <dbReference type="ARBA" id="ARBA00023015"/>
    </source>
</evidence>
<comment type="caution">
    <text evidence="7">The sequence shown here is derived from an EMBL/GenBank/DDBJ whole genome shotgun (WGS) entry which is preliminary data.</text>
</comment>